<dbReference type="EMBL" id="LYVI01000003">
    <property type="protein sequence ID" value="OBU62242.1"/>
    <property type="molecule type" value="Genomic_DNA"/>
</dbReference>
<dbReference type="Proteomes" id="UP000092125">
    <property type="component" value="Unassembled WGS sequence"/>
</dbReference>
<dbReference type="AlphaFoldDB" id="A0AAP7L1D8"/>
<comment type="caution">
    <text evidence="1">The sequence shown here is derived from an EMBL/GenBank/DDBJ whole genome shotgun (WGS) entry which is preliminary data.</text>
</comment>
<protein>
    <submittedName>
        <fullName evidence="1">Uncharacterized protein</fullName>
    </submittedName>
</protein>
<name>A0AAP7L1D8_STEMA</name>
<evidence type="ECO:0000313" key="2">
    <source>
        <dbReference type="Proteomes" id="UP000092125"/>
    </source>
</evidence>
<accession>A0AAP7L1D8</accession>
<evidence type="ECO:0000313" key="1">
    <source>
        <dbReference type="EMBL" id="OBU62242.1"/>
    </source>
</evidence>
<reference evidence="1 2" key="1">
    <citation type="submission" date="2016-05" db="EMBL/GenBank/DDBJ databases">
        <title>Draft Genome Sequences of Stenotrophomonas maltophilia Strains Sm32COP, Sm41DVV, Sm46PAILV, SmF3, SmF22, SmSOFb1 and SmCVFa1, Isolated from Different Manures, in France.</title>
        <authorList>
            <person name="Nazaret S."/>
            <person name="Bodilis J."/>
        </authorList>
    </citation>
    <scope>NUCLEOTIDE SEQUENCE [LARGE SCALE GENOMIC DNA]</scope>
    <source>
        <strain evidence="1 2">Sm41DVV</strain>
    </source>
</reference>
<sequence length="127" mass="13675">MSHRIRYPNLHQLVGDSISQLSPDVAQRVEDVLSRCDGQMPAQQTPVDAGGVSADAAQPADLRRAVEGLGTLTRVMYAAHIARTRGGQQNVLPPGAMEGLILAARELTCHVQQQLQAERIRGTATLQ</sequence>
<dbReference type="RefSeq" id="WP_065175771.1">
    <property type="nucleotide sequence ID" value="NZ_JAEDWA010000036.1"/>
</dbReference>
<gene>
    <name evidence="1" type="ORF">A9K56_05345</name>
</gene>
<organism evidence="1 2">
    <name type="scientific">Stenotrophomonas maltophilia</name>
    <name type="common">Pseudomonas maltophilia</name>
    <name type="synonym">Xanthomonas maltophilia</name>
    <dbReference type="NCBI Taxonomy" id="40324"/>
    <lineage>
        <taxon>Bacteria</taxon>
        <taxon>Pseudomonadati</taxon>
        <taxon>Pseudomonadota</taxon>
        <taxon>Gammaproteobacteria</taxon>
        <taxon>Lysobacterales</taxon>
        <taxon>Lysobacteraceae</taxon>
        <taxon>Stenotrophomonas</taxon>
        <taxon>Stenotrophomonas maltophilia group</taxon>
    </lineage>
</organism>
<proteinExistence type="predicted"/>